<keyword evidence="1" id="KW-0472">Membrane</keyword>
<feature type="transmembrane region" description="Helical" evidence="1">
    <location>
        <begin position="115"/>
        <end position="148"/>
    </location>
</feature>
<gene>
    <name evidence="2" type="ORF">LQ567_12770</name>
</gene>
<reference evidence="2 3" key="1">
    <citation type="submission" date="2021-11" db="EMBL/GenBank/DDBJ databases">
        <title>Genomic of Niabella pedocola.</title>
        <authorList>
            <person name="Wu T."/>
        </authorList>
    </citation>
    <scope>NUCLEOTIDE SEQUENCE [LARGE SCALE GENOMIC DNA]</scope>
    <source>
        <strain evidence="2 3">JCM 31011</strain>
    </source>
</reference>
<comment type="caution">
    <text evidence="2">The sequence shown here is derived from an EMBL/GenBank/DDBJ whole genome shotgun (WGS) entry which is preliminary data.</text>
</comment>
<dbReference type="RefSeq" id="WP_231004902.1">
    <property type="nucleotide sequence ID" value="NZ_JAJNEC010000005.1"/>
</dbReference>
<evidence type="ECO:0000313" key="3">
    <source>
        <dbReference type="Proteomes" id="UP001199816"/>
    </source>
</evidence>
<accession>A0ABS8PRC4</accession>
<evidence type="ECO:0000313" key="2">
    <source>
        <dbReference type="EMBL" id="MCD2423641.1"/>
    </source>
</evidence>
<dbReference type="EMBL" id="JAJNEC010000005">
    <property type="protein sequence ID" value="MCD2423641.1"/>
    <property type="molecule type" value="Genomic_DNA"/>
</dbReference>
<keyword evidence="1" id="KW-1133">Transmembrane helix</keyword>
<dbReference type="Pfam" id="PF10323">
    <property type="entry name" value="7TM_GPCR_Srv"/>
    <property type="match status" value="1"/>
</dbReference>
<dbReference type="InterPro" id="IPR019426">
    <property type="entry name" value="7TM_GPCR_serpentine_rcpt_Srv"/>
</dbReference>
<sequence>MNQPEQDQSPSFIPLDVYTKSKISSTAKVAGTVAILSISGTIISLIAYITKPSVRTGLAKEGFDDATLQMATQGSVVFVAFSVIVSAVLFYMLYSFAKFAQKGLATDDRRSLNKGLFHLATYFKVIAIIFLCALAFLFLSVLMMMLGAAA</sequence>
<keyword evidence="1" id="KW-0812">Transmembrane</keyword>
<evidence type="ECO:0000256" key="1">
    <source>
        <dbReference type="SAM" id="Phobius"/>
    </source>
</evidence>
<proteinExistence type="predicted"/>
<feature type="transmembrane region" description="Helical" evidence="1">
    <location>
        <begin position="29"/>
        <end position="50"/>
    </location>
</feature>
<name>A0ABS8PRC4_9BACT</name>
<organism evidence="2 3">
    <name type="scientific">Niabella pedocola</name>
    <dbReference type="NCBI Taxonomy" id="1752077"/>
    <lineage>
        <taxon>Bacteria</taxon>
        <taxon>Pseudomonadati</taxon>
        <taxon>Bacteroidota</taxon>
        <taxon>Chitinophagia</taxon>
        <taxon>Chitinophagales</taxon>
        <taxon>Chitinophagaceae</taxon>
        <taxon>Niabella</taxon>
    </lineage>
</organism>
<protein>
    <submittedName>
        <fullName evidence="2">DUF5362 family protein</fullName>
    </submittedName>
</protein>
<feature type="transmembrane region" description="Helical" evidence="1">
    <location>
        <begin position="70"/>
        <end position="94"/>
    </location>
</feature>
<keyword evidence="3" id="KW-1185">Reference proteome</keyword>
<dbReference type="Proteomes" id="UP001199816">
    <property type="component" value="Unassembled WGS sequence"/>
</dbReference>